<organism evidence="1 2">
    <name type="scientific">Paenibacillus rhizovicinus</name>
    <dbReference type="NCBI Taxonomy" id="2704463"/>
    <lineage>
        <taxon>Bacteria</taxon>
        <taxon>Bacillati</taxon>
        <taxon>Bacillota</taxon>
        <taxon>Bacilli</taxon>
        <taxon>Bacillales</taxon>
        <taxon>Paenibacillaceae</taxon>
        <taxon>Paenibacillus</taxon>
    </lineage>
</organism>
<dbReference type="Proteomes" id="UP000479114">
    <property type="component" value="Chromosome"/>
</dbReference>
<evidence type="ECO:0000313" key="2">
    <source>
        <dbReference type="Proteomes" id="UP000479114"/>
    </source>
</evidence>
<reference evidence="1 2" key="1">
    <citation type="submission" date="2020-02" db="EMBL/GenBank/DDBJ databases">
        <title>Paenibacillus sp. nov., isolated from rhizosphere soil of tomato.</title>
        <authorList>
            <person name="Weon H.-Y."/>
            <person name="Lee S.A."/>
        </authorList>
    </citation>
    <scope>NUCLEOTIDE SEQUENCE [LARGE SCALE GENOMIC DNA]</scope>
    <source>
        <strain evidence="1 2">14171R-81</strain>
    </source>
</reference>
<dbReference type="KEGG" id="prz:GZH47_03020"/>
<dbReference type="AlphaFoldDB" id="A0A6C0NUP2"/>
<proteinExistence type="predicted"/>
<evidence type="ECO:0000313" key="1">
    <source>
        <dbReference type="EMBL" id="QHW29905.1"/>
    </source>
</evidence>
<sequence length="277" mass="29866">MYDKIDITPKTDESLASNANEEDSFTTFAYNNPRINGDDSGAFIRQTSVKGYIGSKTQFTLPSNISGDFNITGSGAVAYIYNGLDYKVDTHPSDYLSMEGGIQVSQANNNFSSYIRVNGGSLILSDDAANPPGSIPPRYKAGTAFTSNLRYEIASGKLKYYSNGTNVNNVVQNLSFTYARSFTSTQLAEMRAKRVLAIGKDGYDGTQALGYISLNYAGSTLLKTDGSTNVNYSTGLLDSNLYNNKIYGTAYWPSSAATYSPPVSGDISTQSQTVDTN</sequence>
<name>A0A6C0NUP2_9BACL</name>
<dbReference type="RefSeq" id="WP_162638474.1">
    <property type="nucleotide sequence ID" value="NZ_CP048286.1"/>
</dbReference>
<accession>A0A6C0NUP2</accession>
<protein>
    <submittedName>
        <fullName evidence="1">Uncharacterized protein</fullName>
    </submittedName>
</protein>
<keyword evidence="2" id="KW-1185">Reference proteome</keyword>
<gene>
    <name evidence="1" type="ORF">GZH47_03020</name>
</gene>
<dbReference type="EMBL" id="CP048286">
    <property type="protein sequence ID" value="QHW29905.1"/>
    <property type="molecule type" value="Genomic_DNA"/>
</dbReference>